<sequence length="94" mass="10447">MNKTDLINALSEETTFSKKDVSRVLDALTRIVERALKQGKKVSITGFGSFLISERPARKGINPATKEKIDIPKVTVPKFKAGKNLREIVRSAHL</sequence>
<dbReference type="AlphaFoldDB" id="A0A345ZAU8"/>
<evidence type="ECO:0008006" key="6">
    <source>
        <dbReference type="Google" id="ProtNLM"/>
    </source>
</evidence>
<dbReference type="PANTHER" id="PTHR33175:SF3">
    <property type="entry name" value="DNA-BINDING PROTEIN HU-BETA"/>
    <property type="match status" value="1"/>
</dbReference>
<evidence type="ECO:0000313" key="5">
    <source>
        <dbReference type="Proteomes" id="UP000254834"/>
    </source>
</evidence>
<dbReference type="InterPro" id="IPR000119">
    <property type="entry name" value="Hist_DNA-bd"/>
</dbReference>
<dbReference type="SUPFAM" id="SSF47729">
    <property type="entry name" value="IHF-like DNA-binding proteins"/>
    <property type="match status" value="1"/>
</dbReference>
<dbReference type="Pfam" id="PF00216">
    <property type="entry name" value="Bac_DNA_binding"/>
    <property type="match status" value="1"/>
</dbReference>
<accession>A0A345ZAU8</accession>
<dbReference type="InterPro" id="IPR020816">
    <property type="entry name" value="Histone-like_DNA-bd_CS"/>
</dbReference>
<evidence type="ECO:0000313" key="4">
    <source>
        <dbReference type="EMBL" id="AXK60415.1"/>
    </source>
</evidence>
<dbReference type="GO" id="GO:0003677">
    <property type="term" value="F:DNA binding"/>
    <property type="evidence" value="ECO:0007669"/>
    <property type="project" value="UniProtKB-KW"/>
</dbReference>
<comment type="similarity">
    <text evidence="3">Belongs to the bacterial histone-like protein family.</text>
</comment>
<evidence type="ECO:0000256" key="3">
    <source>
        <dbReference type="RuleBase" id="RU003939"/>
    </source>
</evidence>
<gene>
    <name evidence="4" type="ORF">C0J27_01475</name>
</gene>
<keyword evidence="2" id="KW-0238">DNA-binding</keyword>
<dbReference type="GO" id="GO:0030261">
    <property type="term" value="P:chromosome condensation"/>
    <property type="evidence" value="ECO:0007669"/>
    <property type="project" value="UniProtKB-KW"/>
</dbReference>
<name>A0A345ZAU8_9BACT</name>
<reference evidence="4 5" key="1">
    <citation type="submission" date="2017-12" db="EMBL/GenBank/DDBJ databases">
        <title>Chromulinavorax destructans is a abundant pathogen of dominant heterotrophic picoflagllates.</title>
        <authorList>
            <person name="Deeg C.M."/>
            <person name="Zimmer M."/>
            <person name="Suttle C.A."/>
        </authorList>
    </citation>
    <scope>NUCLEOTIDE SEQUENCE [LARGE SCALE GENOMIC DNA]</scope>
    <source>
        <strain evidence="4 5">SeV1</strain>
    </source>
</reference>
<organism evidence="4 5">
    <name type="scientific">Candidatus Chromulinivorax destructor</name>
    <dbReference type="NCBI Taxonomy" id="2066483"/>
    <lineage>
        <taxon>Bacteria</taxon>
        <taxon>Candidatus Babelota</taxon>
        <taxon>Candidatus Babeliae</taxon>
        <taxon>Candidatus Babeliales</taxon>
        <taxon>Candidatus Chromulinivoraceae</taxon>
        <taxon>Candidatus Chromulinivorax</taxon>
    </lineage>
</organism>
<dbReference type="RefSeq" id="WP_115585430.1">
    <property type="nucleotide sequence ID" value="NZ_CP025544.1"/>
</dbReference>
<dbReference type="PROSITE" id="PS00045">
    <property type="entry name" value="HISTONE_LIKE"/>
    <property type="match status" value="1"/>
</dbReference>
<evidence type="ECO:0000256" key="1">
    <source>
        <dbReference type="ARBA" id="ARBA00023067"/>
    </source>
</evidence>
<dbReference type="Proteomes" id="UP000254834">
    <property type="component" value="Chromosome"/>
</dbReference>
<dbReference type="Gene3D" id="4.10.520.10">
    <property type="entry name" value="IHF-like DNA-binding proteins"/>
    <property type="match status" value="1"/>
</dbReference>
<keyword evidence="5" id="KW-1185">Reference proteome</keyword>
<dbReference type="SMART" id="SM00411">
    <property type="entry name" value="BHL"/>
    <property type="match status" value="1"/>
</dbReference>
<dbReference type="CDD" id="cd13831">
    <property type="entry name" value="HU"/>
    <property type="match status" value="1"/>
</dbReference>
<evidence type="ECO:0000256" key="2">
    <source>
        <dbReference type="ARBA" id="ARBA00023125"/>
    </source>
</evidence>
<dbReference type="PRINTS" id="PR01727">
    <property type="entry name" value="DNABINDINGHU"/>
</dbReference>
<dbReference type="InterPro" id="IPR010992">
    <property type="entry name" value="IHF-like_DNA-bd_dom_sf"/>
</dbReference>
<proteinExistence type="inferred from homology"/>
<dbReference type="EMBL" id="CP025544">
    <property type="protein sequence ID" value="AXK60415.1"/>
    <property type="molecule type" value="Genomic_DNA"/>
</dbReference>
<protein>
    <recommendedName>
        <fullName evidence="6">HU family DNA-binding protein</fullName>
    </recommendedName>
</protein>
<dbReference type="PANTHER" id="PTHR33175">
    <property type="entry name" value="DNA-BINDING PROTEIN HU"/>
    <property type="match status" value="1"/>
</dbReference>
<dbReference type="GO" id="GO:0005829">
    <property type="term" value="C:cytosol"/>
    <property type="evidence" value="ECO:0007669"/>
    <property type="project" value="TreeGrafter"/>
</dbReference>
<keyword evidence="1" id="KW-0226">DNA condensation</keyword>
<dbReference type="KEGG" id="cdes:C0J27_01475"/>
<dbReference type="OrthoDB" id="9799835at2"/>
<dbReference type="GO" id="GO:0030527">
    <property type="term" value="F:structural constituent of chromatin"/>
    <property type="evidence" value="ECO:0007669"/>
    <property type="project" value="InterPro"/>
</dbReference>